<proteinExistence type="predicted"/>
<dbReference type="InterPro" id="IPR021315">
    <property type="entry name" value="Gap/Sap"/>
</dbReference>
<dbReference type="RefSeq" id="WP_188898265.1">
    <property type="nucleotide sequence ID" value="NZ_BMMZ01000018.1"/>
</dbReference>
<dbReference type="EMBL" id="BMMZ01000018">
    <property type="protein sequence ID" value="GGL82544.1"/>
    <property type="molecule type" value="Genomic_DNA"/>
</dbReference>
<feature type="transmembrane region" description="Helical" evidence="1">
    <location>
        <begin position="199"/>
        <end position="216"/>
    </location>
</feature>
<sequence>MWSALGDTLPLAAGIALSPLGMIISLVMLMGDRGRRKTAMFGLCWFLSVLVVAGIAYFIVEAADTADAARALLGVEGLQLLLALVCFVLAAITWRRIPRGGESRESRLLQRLDNISVLGAAGLGLAQGFARVKNIFLAFGAGARLGEVGLARGEGVFPLAIFALMSTAGVLVPLVIALVNRRRVPTSLVRAREWLEASMSSITIVALLVVGVYFLGQGLDILD</sequence>
<feature type="transmembrane region" description="Helical" evidence="1">
    <location>
        <begin position="156"/>
        <end position="179"/>
    </location>
</feature>
<evidence type="ECO:0000313" key="2">
    <source>
        <dbReference type="EMBL" id="GGL82544.1"/>
    </source>
</evidence>
<gene>
    <name evidence="2" type="ORF">GCM10011575_46000</name>
</gene>
<dbReference type="Proteomes" id="UP000613840">
    <property type="component" value="Unassembled WGS sequence"/>
</dbReference>
<keyword evidence="3" id="KW-1185">Reference proteome</keyword>
<dbReference type="AlphaFoldDB" id="A0A917W9X9"/>
<name>A0A917W9X9_9ACTN</name>
<keyword evidence="1" id="KW-0812">Transmembrane</keyword>
<evidence type="ECO:0008006" key="4">
    <source>
        <dbReference type="Google" id="ProtNLM"/>
    </source>
</evidence>
<keyword evidence="1" id="KW-1133">Transmembrane helix</keyword>
<comment type="caution">
    <text evidence="2">The sequence shown here is derived from an EMBL/GenBank/DDBJ whole genome shotgun (WGS) entry which is preliminary data.</text>
</comment>
<organism evidence="2 3">
    <name type="scientific">Microlunatus endophyticus</name>
    <dbReference type="NCBI Taxonomy" id="1716077"/>
    <lineage>
        <taxon>Bacteria</taxon>
        <taxon>Bacillati</taxon>
        <taxon>Actinomycetota</taxon>
        <taxon>Actinomycetes</taxon>
        <taxon>Propionibacteriales</taxon>
        <taxon>Propionibacteriaceae</taxon>
        <taxon>Microlunatus</taxon>
    </lineage>
</organism>
<accession>A0A917W9X9</accession>
<reference evidence="2" key="2">
    <citation type="submission" date="2020-09" db="EMBL/GenBank/DDBJ databases">
        <authorList>
            <person name="Sun Q."/>
            <person name="Zhou Y."/>
        </authorList>
    </citation>
    <scope>NUCLEOTIDE SEQUENCE</scope>
    <source>
        <strain evidence="2">CGMCC 4.7306</strain>
    </source>
</reference>
<feature type="transmembrane region" description="Helical" evidence="1">
    <location>
        <begin position="38"/>
        <end position="60"/>
    </location>
</feature>
<evidence type="ECO:0000313" key="3">
    <source>
        <dbReference type="Proteomes" id="UP000613840"/>
    </source>
</evidence>
<protein>
    <recommendedName>
        <fullName evidence="4">Sap, sulfolipid-1-addressing protein</fullName>
    </recommendedName>
</protein>
<feature type="transmembrane region" description="Helical" evidence="1">
    <location>
        <begin position="72"/>
        <end position="94"/>
    </location>
</feature>
<feature type="transmembrane region" description="Helical" evidence="1">
    <location>
        <begin position="115"/>
        <end position="136"/>
    </location>
</feature>
<dbReference type="Pfam" id="PF11139">
    <property type="entry name" value="SfLAP"/>
    <property type="match status" value="1"/>
</dbReference>
<reference evidence="2" key="1">
    <citation type="journal article" date="2014" name="Int. J. Syst. Evol. Microbiol.">
        <title>Complete genome sequence of Corynebacterium casei LMG S-19264T (=DSM 44701T), isolated from a smear-ripened cheese.</title>
        <authorList>
            <consortium name="US DOE Joint Genome Institute (JGI-PGF)"/>
            <person name="Walter F."/>
            <person name="Albersmeier A."/>
            <person name="Kalinowski J."/>
            <person name="Ruckert C."/>
        </authorList>
    </citation>
    <scope>NUCLEOTIDE SEQUENCE</scope>
    <source>
        <strain evidence="2">CGMCC 4.7306</strain>
    </source>
</reference>
<keyword evidence="1" id="KW-0472">Membrane</keyword>
<feature type="transmembrane region" description="Helical" evidence="1">
    <location>
        <begin position="12"/>
        <end position="31"/>
    </location>
</feature>
<evidence type="ECO:0000256" key="1">
    <source>
        <dbReference type="SAM" id="Phobius"/>
    </source>
</evidence>